<evidence type="ECO:0000256" key="2">
    <source>
        <dbReference type="ARBA" id="ARBA00022475"/>
    </source>
</evidence>
<keyword evidence="5 6" id="KW-0472">Membrane</keyword>
<keyword evidence="2" id="KW-1003">Cell membrane</keyword>
<dbReference type="InterPro" id="IPR050833">
    <property type="entry name" value="Poly_Biosynth_Transport"/>
</dbReference>
<dbReference type="AlphaFoldDB" id="A0A2M7MFI6"/>
<evidence type="ECO:0000313" key="8">
    <source>
        <dbReference type="Proteomes" id="UP000230064"/>
    </source>
</evidence>
<dbReference type="GO" id="GO:0005886">
    <property type="term" value="C:plasma membrane"/>
    <property type="evidence" value="ECO:0007669"/>
    <property type="project" value="UniProtKB-SubCell"/>
</dbReference>
<feature type="transmembrane region" description="Helical" evidence="6">
    <location>
        <begin position="266"/>
        <end position="285"/>
    </location>
</feature>
<feature type="transmembrane region" description="Helical" evidence="6">
    <location>
        <begin position="395"/>
        <end position="417"/>
    </location>
</feature>
<evidence type="ECO:0000313" key="7">
    <source>
        <dbReference type="EMBL" id="PIX88539.1"/>
    </source>
</evidence>
<feature type="transmembrane region" description="Helical" evidence="6">
    <location>
        <begin position="91"/>
        <end position="115"/>
    </location>
</feature>
<feature type="transmembrane region" description="Helical" evidence="6">
    <location>
        <begin position="339"/>
        <end position="364"/>
    </location>
</feature>
<dbReference type="PANTHER" id="PTHR30250">
    <property type="entry name" value="PST FAMILY PREDICTED COLANIC ACID TRANSPORTER"/>
    <property type="match status" value="1"/>
</dbReference>
<sequence length="492" mass="54516">MVNRLKELLFENRTVRQTVAKNVFWLSAGELGSRVFRAFIIIYAARVLGAAEYGVFSYVMALAGFFTLFSDIGVTPLLTREVAKKPDEAPYYFASTFWIKIALLVFTAILVIFVAPYFSRIEAAKAILPFAALLICFDGLRGLTTAFFRGKEKMELEALVIAATNVTITVFGFIILYFSASAKTLTITYVLSAGAGTLLGVIILKEQFKKVFAFFKKELVPRILKTAWPIAIISIIGVFMLQIDILMLGYFRSAAEVGYYSVGQRVVQLLYLLPMILASSFFPVLSRFVGQQNNEKAKSLMERGMATVFLIAIPLATGGVILGRSIIDFLFGGEYSPSVSAFQILIFTVLLIFPATLIGNYILAYDKQKKLAPNTAIGALCNVIFNAFLIPPFGIVGAATATVSANLIYHSLNWRLAKKINNFYTLRHLPKIIAAVIVMGIFSFALNKFEINVIVNLIISAGIYLGILYLLKENTVNEIKELFKKNKNTILI</sequence>
<feature type="transmembrane region" description="Helical" evidence="6">
    <location>
        <begin position="371"/>
        <end position="389"/>
    </location>
</feature>
<comment type="subcellular location">
    <subcellularLocation>
        <location evidence="1">Cell membrane</location>
        <topology evidence="1">Multi-pass membrane protein</topology>
    </subcellularLocation>
</comment>
<dbReference type="Proteomes" id="UP000230064">
    <property type="component" value="Unassembled WGS sequence"/>
</dbReference>
<proteinExistence type="predicted"/>
<keyword evidence="4 6" id="KW-1133">Transmembrane helix</keyword>
<dbReference type="EMBL" id="PFJR01000014">
    <property type="protein sequence ID" value="PIX88539.1"/>
    <property type="molecule type" value="Genomic_DNA"/>
</dbReference>
<organism evidence="7 8">
    <name type="scientific">Candidatus Nealsonbacteria bacterium CG_4_10_14_3_um_filter_36_16</name>
    <dbReference type="NCBI Taxonomy" id="1974685"/>
    <lineage>
        <taxon>Bacteria</taxon>
        <taxon>Candidatus Nealsoniibacteriota</taxon>
    </lineage>
</organism>
<evidence type="ECO:0000256" key="4">
    <source>
        <dbReference type="ARBA" id="ARBA00022989"/>
    </source>
</evidence>
<evidence type="ECO:0000256" key="5">
    <source>
        <dbReference type="ARBA" id="ARBA00023136"/>
    </source>
</evidence>
<feature type="transmembrane region" description="Helical" evidence="6">
    <location>
        <begin position="160"/>
        <end position="180"/>
    </location>
</feature>
<feature type="transmembrane region" description="Helical" evidence="6">
    <location>
        <begin position="429"/>
        <end position="447"/>
    </location>
</feature>
<dbReference type="CDD" id="cd13128">
    <property type="entry name" value="MATE_Wzx_like"/>
    <property type="match status" value="1"/>
</dbReference>
<gene>
    <name evidence="7" type="ORF">COZ30_00610</name>
</gene>
<evidence type="ECO:0000256" key="3">
    <source>
        <dbReference type="ARBA" id="ARBA00022692"/>
    </source>
</evidence>
<evidence type="ECO:0000256" key="1">
    <source>
        <dbReference type="ARBA" id="ARBA00004651"/>
    </source>
</evidence>
<evidence type="ECO:0000256" key="6">
    <source>
        <dbReference type="SAM" id="Phobius"/>
    </source>
</evidence>
<protein>
    <submittedName>
        <fullName evidence="7">Uncharacterized protein</fullName>
    </submittedName>
</protein>
<feature type="transmembrane region" description="Helical" evidence="6">
    <location>
        <begin position="186"/>
        <end position="205"/>
    </location>
</feature>
<name>A0A2M7MFI6_9BACT</name>
<feature type="transmembrane region" description="Helical" evidence="6">
    <location>
        <begin position="226"/>
        <end position="251"/>
    </location>
</feature>
<feature type="transmembrane region" description="Helical" evidence="6">
    <location>
        <begin position="453"/>
        <end position="471"/>
    </location>
</feature>
<comment type="caution">
    <text evidence="7">The sequence shown here is derived from an EMBL/GenBank/DDBJ whole genome shotgun (WGS) entry which is preliminary data.</text>
</comment>
<feature type="transmembrane region" description="Helical" evidence="6">
    <location>
        <begin position="306"/>
        <end position="327"/>
    </location>
</feature>
<dbReference type="InterPro" id="IPR002797">
    <property type="entry name" value="Polysacc_synth"/>
</dbReference>
<feature type="transmembrane region" description="Helical" evidence="6">
    <location>
        <begin position="56"/>
        <end position="79"/>
    </location>
</feature>
<accession>A0A2M7MFI6</accession>
<keyword evidence="3 6" id="KW-0812">Transmembrane</keyword>
<dbReference type="PANTHER" id="PTHR30250:SF11">
    <property type="entry name" value="O-ANTIGEN TRANSPORTER-RELATED"/>
    <property type="match status" value="1"/>
</dbReference>
<dbReference type="Pfam" id="PF01943">
    <property type="entry name" value="Polysacc_synt"/>
    <property type="match status" value="1"/>
</dbReference>
<reference evidence="8" key="1">
    <citation type="submission" date="2017-09" db="EMBL/GenBank/DDBJ databases">
        <title>Depth-based differentiation of microbial function through sediment-hosted aquifers and enrichment of novel symbionts in the deep terrestrial subsurface.</title>
        <authorList>
            <person name="Probst A.J."/>
            <person name="Ladd B."/>
            <person name="Jarett J.K."/>
            <person name="Geller-Mcgrath D.E."/>
            <person name="Sieber C.M.K."/>
            <person name="Emerson J.B."/>
            <person name="Anantharaman K."/>
            <person name="Thomas B.C."/>
            <person name="Malmstrom R."/>
            <person name="Stieglmeier M."/>
            <person name="Klingl A."/>
            <person name="Woyke T."/>
            <person name="Ryan C.M."/>
            <person name="Banfield J.F."/>
        </authorList>
    </citation>
    <scope>NUCLEOTIDE SEQUENCE [LARGE SCALE GENOMIC DNA]</scope>
</reference>